<name>A0AAN7CPA1_9PEZI</name>
<dbReference type="SUPFAM" id="SSF110083">
    <property type="entry name" value="Peptidylarginine deiminase Pad4, middle domain"/>
    <property type="match status" value="1"/>
</dbReference>
<dbReference type="SUPFAM" id="SSF55909">
    <property type="entry name" value="Pentein"/>
    <property type="match status" value="1"/>
</dbReference>
<protein>
    <recommendedName>
        <fullName evidence="2">Protein-arginine deiminase C-terminal domain-containing protein</fullName>
    </recommendedName>
</protein>
<dbReference type="GO" id="GO:0005737">
    <property type="term" value="C:cytoplasm"/>
    <property type="evidence" value="ECO:0007669"/>
    <property type="project" value="InterPro"/>
</dbReference>
<evidence type="ECO:0000313" key="4">
    <source>
        <dbReference type="Proteomes" id="UP001303647"/>
    </source>
</evidence>
<dbReference type="GO" id="GO:0004668">
    <property type="term" value="F:protein-arginine deiminase activity"/>
    <property type="evidence" value="ECO:0007669"/>
    <property type="project" value="InterPro"/>
</dbReference>
<accession>A0AAN7CPA1</accession>
<dbReference type="InterPro" id="IPR013530">
    <property type="entry name" value="PAD_C"/>
</dbReference>
<dbReference type="PANTHER" id="PTHR10837">
    <property type="entry name" value="PEPTIDYLARGININE DEIMINASE"/>
    <property type="match status" value="1"/>
</dbReference>
<evidence type="ECO:0000256" key="1">
    <source>
        <dbReference type="SAM" id="SignalP"/>
    </source>
</evidence>
<dbReference type="PANTHER" id="PTHR10837:SF8">
    <property type="entry name" value="PROTEIN-ARGININE DEIMINASE"/>
    <property type="match status" value="1"/>
</dbReference>
<dbReference type="InterPro" id="IPR036556">
    <property type="entry name" value="PAD_central_sf"/>
</dbReference>
<keyword evidence="1" id="KW-0732">Signal</keyword>
<gene>
    <name evidence="3" type="ORF">C7999DRAFT_16838</name>
</gene>
<dbReference type="AlphaFoldDB" id="A0AAN7CPA1"/>
<proteinExistence type="predicted"/>
<dbReference type="Gene3D" id="3.75.10.10">
    <property type="entry name" value="L-arginine/glycine Amidinotransferase, Chain A"/>
    <property type="match status" value="1"/>
</dbReference>
<dbReference type="InterPro" id="IPR004303">
    <property type="entry name" value="PAD"/>
</dbReference>
<dbReference type="Proteomes" id="UP001303647">
    <property type="component" value="Unassembled WGS sequence"/>
</dbReference>
<feature type="signal peptide" evidence="1">
    <location>
        <begin position="1"/>
        <end position="19"/>
    </location>
</feature>
<keyword evidence="4" id="KW-1185">Reference proteome</keyword>
<reference evidence="3" key="1">
    <citation type="journal article" date="2023" name="Mol. Phylogenet. Evol.">
        <title>Genome-scale phylogeny and comparative genomics of the fungal order Sordariales.</title>
        <authorList>
            <person name="Hensen N."/>
            <person name="Bonometti L."/>
            <person name="Westerberg I."/>
            <person name="Brannstrom I.O."/>
            <person name="Guillou S."/>
            <person name="Cros-Aarteil S."/>
            <person name="Calhoun S."/>
            <person name="Haridas S."/>
            <person name="Kuo A."/>
            <person name="Mondo S."/>
            <person name="Pangilinan J."/>
            <person name="Riley R."/>
            <person name="LaButti K."/>
            <person name="Andreopoulos B."/>
            <person name="Lipzen A."/>
            <person name="Chen C."/>
            <person name="Yan M."/>
            <person name="Daum C."/>
            <person name="Ng V."/>
            <person name="Clum A."/>
            <person name="Steindorff A."/>
            <person name="Ohm R.A."/>
            <person name="Martin F."/>
            <person name="Silar P."/>
            <person name="Natvig D.O."/>
            <person name="Lalanne C."/>
            <person name="Gautier V."/>
            <person name="Ament-Velasquez S.L."/>
            <person name="Kruys A."/>
            <person name="Hutchinson M.I."/>
            <person name="Powell A.J."/>
            <person name="Barry K."/>
            <person name="Miller A.N."/>
            <person name="Grigoriev I.V."/>
            <person name="Debuchy R."/>
            <person name="Gladieux P."/>
            <person name="Hiltunen Thoren M."/>
            <person name="Johannesson H."/>
        </authorList>
    </citation>
    <scope>NUCLEOTIDE SEQUENCE</scope>
    <source>
        <strain evidence="3">CBS 359.72</strain>
    </source>
</reference>
<sequence length="624" mass="68618">MVALLCRLVSVFLLSGVFCSRQAAAFTPRILADTNRDGIVNQLDDTDKHEWTASRGAIFLPNVGDSSHRCPEADLNGAPLSNDELWRCNDASTDRLFPSSVQYTAPLSTLPMRNVSDEVIGRIYTEPGHTRDRVRIFWNESDWTTGHKSAWAVVDPQVTFNATSLRNGITLALHGRELVTDSAVWDGSVRVVFEVTDGNRTARDFVALKQAPVLLHHHLQRTEVVLSSASGSNETLKSARQAHFLRGLEKAIDGSVPITLFNQSTDIWAQDFLEPGYAGMPGPDGPIYMRILLRSAQSTREAGRQVFSQLRGAGVGGFQPGSGSGFGWEEINSGGNIETVPPYTSRTGKRWANGRVIMGTNLGTYPAESMIKFLQSQVVQSPFYIETGWLAVGHVDEVVQFLPSPNSSLGFAVAIADTTSALTLLQSLNASGHGATPLVSYAGDATPDAETFFLDPALLRRNNATTIASLLTDSSFRATQAYAQRHINETLDRLMRELPLEEEDILRVPTLFRDVTYPWSVFPNGHPPRLRPPRSNRERQLKSLLPQAINGLVLGGGSGKYLAPRQWGPVVAGQDVFAKRVEEVYARVGIQIEWVDDYMSHHVRGGEVHCGTNALREMGSWWEV</sequence>
<evidence type="ECO:0000313" key="3">
    <source>
        <dbReference type="EMBL" id="KAK4244932.1"/>
    </source>
</evidence>
<organism evidence="3 4">
    <name type="scientific">Corynascus novoguineensis</name>
    <dbReference type="NCBI Taxonomy" id="1126955"/>
    <lineage>
        <taxon>Eukaryota</taxon>
        <taxon>Fungi</taxon>
        <taxon>Dikarya</taxon>
        <taxon>Ascomycota</taxon>
        <taxon>Pezizomycotina</taxon>
        <taxon>Sordariomycetes</taxon>
        <taxon>Sordariomycetidae</taxon>
        <taxon>Sordariales</taxon>
        <taxon>Chaetomiaceae</taxon>
        <taxon>Corynascus</taxon>
    </lineage>
</organism>
<reference evidence="3" key="2">
    <citation type="submission" date="2023-05" db="EMBL/GenBank/DDBJ databases">
        <authorList>
            <consortium name="Lawrence Berkeley National Laboratory"/>
            <person name="Steindorff A."/>
            <person name="Hensen N."/>
            <person name="Bonometti L."/>
            <person name="Westerberg I."/>
            <person name="Brannstrom I.O."/>
            <person name="Guillou S."/>
            <person name="Cros-Aarteil S."/>
            <person name="Calhoun S."/>
            <person name="Haridas S."/>
            <person name="Kuo A."/>
            <person name="Mondo S."/>
            <person name="Pangilinan J."/>
            <person name="Riley R."/>
            <person name="Labutti K."/>
            <person name="Andreopoulos B."/>
            <person name="Lipzen A."/>
            <person name="Chen C."/>
            <person name="Yanf M."/>
            <person name="Daum C."/>
            <person name="Ng V."/>
            <person name="Clum A."/>
            <person name="Ohm R."/>
            <person name="Martin F."/>
            <person name="Silar P."/>
            <person name="Natvig D."/>
            <person name="Lalanne C."/>
            <person name="Gautier V."/>
            <person name="Ament-Velasquez S.L."/>
            <person name="Kruys A."/>
            <person name="Hutchinson M.I."/>
            <person name="Powell A.J."/>
            <person name="Barry K."/>
            <person name="Miller A.N."/>
            <person name="Grigoriev I.V."/>
            <person name="Debuchy R."/>
            <person name="Gladieux P."/>
            <person name="Thoren M.H."/>
            <person name="Johannesson H."/>
        </authorList>
    </citation>
    <scope>NUCLEOTIDE SEQUENCE</scope>
    <source>
        <strain evidence="3">CBS 359.72</strain>
    </source>
</reference>
<dbReference type="EMBL" id="MU857718">
    <property type="protein sequence ID" value="KAK4244932.1"/>
    <property type="molecule type" value="Genomic_DNA"/>
</dbReference>
<comment type="caution">
    <text evidence="3">The sequence shown here is derived from an EMBL/GenBank/DDBJ whole genome shotgun (WGS) entry which is preliminary data.</text>
</comment>
<feature type="domain" description="Protein-arginine deiminase C-terminal" evidence="2">
    <location>
        <begin position="202"/>
        <end position="623"/>
    </location>
</feature>
<evidence type="ECO:0000259" key="2">
    <source>
        <dbReference type="Pfam" id="PF03068"/>
    </source>
</evidence>
<dbReference type="GO" id="GO:0005509">
    <property type="term" value="F:calcium ion binding"/>
    <property type="evidence" value="ECO:0007669"/>
    <property type="project" value="InterPro"/>
</dbReference>
<feature type="chain" id="PRO_5042829304" description="Protein-arginine deiminase C-terminal domain-containing protein" evidence="1">
    <location>
        <begin position="20"/>
        <end position="624"/>
    </location>
</feature>
<dbReference type="Pfam" id="PF03068">
    <property type="entry name" value="PAD"/>
    <property type="match status" value="1"/>
</dbReference>